<feature type="non-terminal residue" evidence="2">
    <location>
        <position position="153"/>
    </location>
</feature>
<gene>
    <name evidence="2" type="ORF">C9F09_01405</name>
</gene>
<proteinExistence type="predicted"/>
<sequence length="153" mass="17109">MSSRIDRDVINALIAGHFADPFSVLGMHQTQAGLEVRALLPDATDVWVIEPKTGRKVGKLECLDARGFFCAVLPRRKNFFRYQLAVTWHGQQNLIDDPYRFGPLVQEMDAWLLSEGTHLRPYETLGAHADTMDGVTGRRFSVWAPNARRGAGG</sequence>
<dbReference type="Pfam" id="PF22019">
    <property type="entry name" value="GlgB_N"/>
    <property type="match status" value="1"/>
</dbReference>
<dbReference type="Gene3D" id="2.60.40.10">
    <property type="entry name" value="Immunoglobulins"/>
    <property type="match status" value="2"/>
</dbReference>
<protein>
    <submittedName>
        <fullName evidence="2">1,4-alpha-glucan branching enzyme</fullName>
    </submittedName>
</protein>
<dbReference type="AlphaFoldDB" id="A0A659RN26"/>
<dbReference type="InterPro" id="IPR014756">
    <property type="entry name" value="Ig_E-set"/>
</dbReference>
<evidence type="ECO:0000313" key="3">
    <source>
        <dbReference type="Proteomes" id="UP000298491"/>
    </source>
</evidence>
<dbReference type="Proteomes" id="UP000298491">
    <property type="component" value="Unassembled WGS sequence"/>
</dbReference>
<feature type="domain" description="1,4-alpha-glucan branching enzyme GlgB N-terminal" evidence="1">
    <location>
        <begin position="7"/>
        <end position="99"/>
    </location>
</feature>
<organism evidence="2 3">
    <name type="scientific">Salmonella enterica subsp. enterica serovar Wilhelmsburg</name>
    <dbReference type="NCBI Taxonomy" id="1960126"/>
    <lineage>
        <taxon>Bacteria</taxon>
        <taxon>Pseudomonadati</taxon>
        <taxon>Pseudomonadota</taxon>
        <taxon>Gammaproteobacteria</taxon>
        <taxon>Enterobacterales</taxon>
        <taxon>Enterobacteriaceae</taxon>
        <taxon>Salmonella</taxon>
    </lineage>
</organism>
<dbReference type="SUPFAM" id="SSF81296">
    <property type="entry name" value="E set domains"/>
    <property type="match status" value="2"/>
</dbReference>
<evidence type="ECO:0000259" key="1">
    <source>
        <dbReference type="Pfam" id="PF22019"/>
    </source>
</evidence>
<accession>A0A659RN26</accession>
<dbReference type="InterPro" id="IPR054169">
    <property type="entry name" value="GlgB_N"/>
</dbReference>
<evidence type="ECO:0000313" key="2">
    <source>
        <dbReference type="EMBL" id="TGD05045.1"/>
    </source>
</evidence>
<dbReference type="InterPro" id="IPR013783">
    <property type="entry name" value="Ig-like_fold"/>
</dbReference>
<comment type="caution">
    <text evidence="2">The sequence shown here is derived from an EMBL/GenBank/DDBJ whole genome shotgun (WGS) entry which is preliminary data.</text>
</comment>
<reference evidence="2 3" key="1">
    <citation type="submission" date="2018-03" db="EMBL/GenBank/DDBJ databases">
        <title>Non-Typhoidal Salmonella genome sequencing and assembly.</title>
        <authorList>
            <person name="Matchawe C."/>
        </authorList>
    </citation>
    <scope>NUCLEOTIDE SEQUENCE [LARGE SCALE GENOMIC DNA]</scope>
    <source>
        <strain evidence="2 3">35dea</strain>
    </source>
</reference>
<dbReference type="FunFam" id="2.60.40.10:FF:000331">
    <property type="entry name" value="1,4-alpha-glucan branching enzyme GlgB"/>
    <property type="match status" value="1"/>
</dbReference>
<name>A0A659RN26_SALET</name>
<dbReference type="EMBL" id="PYKB01000120">
    <property type="protein sequence ID" value="TGD05045.1"/>
    <property type="molecule type" value="Genomic_DNA"/>
</dbReference>